<dbReference type="AlphaFoldDB" id="A0AAU8LYU5"/>
<gene>
    <name evidence="1" type="ORF">Q3M24_05895</name>
</gene>
<reference evidence="1" key="1">
    <citation type="journal article" date="2024" name="Syst. Appl. Microbiol.">
        <title>First single-strain enrichments of Electrothrix cable bacteria, description of E. aestuarii sp. nov. and E. rattekaaiensis sp. nov., and proposal of a cable bacteria taxonomy following the rules of the SeqCode.</title>
        <authorList>
            <person name="Plum-Jensen L.E."/>
            <person name="Schramm A."/>
            <person name="Marshall I.P.G."/>
        </authorList>
    </citation>
    <scope>NUCLEOTIDE SEQUENCE</scope>
    <source>
        <strain evidence="1">Rat1</strain>
    </source>
</reference>
<sequence>MKAFNYQDELVDSKKIAKEYYDIIKSQKIKTVAFVAKFKTSLEVEKSTDTDRIAILNPIKLNASFCLYKSLIDYDKDNELNFMDQFLFFDFIKKISSISYDKIYSRNQETMDFLNSSGIDGLITFTVAGDHSFIVELVLTSNNSSFNTRKVLMIDKNKNNALLEAYEEYSEEVEDLTSRLYFDLQTLDMFH</sequence>
<protein>
    <submittedName>
        <fullName evidence="1">Uncharacterized protein</fullName>
    </submittedName>
</protein>
<reference evidence="1" key="2">
    <citation type="submission" date="2024-06" db="EMBL/GenBank/DDBJ databases">
        <authorList>
            <person name="Plum-Jensen L.E."/>
            <person name="Schramm A."/>
            <person name="Marshall I.P.G."/>
        </authorList>
    </citation>
    <scope>NUCLEOTIDE SEQUENCE</scope>
    <source>
        <strain evidence="1">Rat1</strain>
    </source>
</reference>
<evidence type="ECO:0000313" key="1">
    <source>
        <dbReference type="EMBL" id="XCN74279.1"/>
    </source>
</evidence>
<organism evidence="1">
    <name type="scientific">Candidatus Electrothrix aestuarii</name>
    <dbReference type="NCBI Taxonomy" id="3062594"/>
    <lineage>
        <taxon>Bacteria</taxon>
        <taxon>Pseudomonadati</taxon>
        <taxon>Thermodesulfobacteriota</taxon>
        <taxon>Desulfobulbia</taxon>
        <taxon>Desulfobulbales</taxon>
        <taxon>Desulfobulbaceae</taxon>
        <taxon>Candidatus Electrothrix</taxon>
    </lineage>
</organism>
<accession>A0AAU8LYU5</accession>
<dbReference type="KEGG" id="eaj:Q3M24_05895"/>
<proteinExistence type="predicted"/>
<name>A0AAU8LYU5_9BACT</name>
<dbReference type="EMBL" id="CP159373">
    <property type="protein sequence ID" value="XCN74279.1"/>
    <property type="molecule type" value="Genomic_DNA"/>
</dbReference>